<gene>
    <name evidence="2" type="ORF">H072_9416</name>
</gene>
<dbReference type="AlphaFoldDB" id="S8BPA3"/>
<proteinExistence type="predicted"/>
<evidence type="ECO:0000313" key="2">
    <source>
        <dbReference type="EMBL" id="EPS37032.1"/>
    </source>
</evidence>
<reference evidence="2 3" key="1">
    <citation type="journal article" date="2013" name="PLoS Genet.">
        <title>Genomic mechanisms accounting for the adaptation to parasitism in nematode-trapping fungi.</title>
        <authorList>
            <person name="Meerupati T."/>
            <person name="Andersson K.M."/>
            <person name="Friman E."/>
            <person name="Kumar D."/>
            <person name="Tunlid A."/>
            <person name="Ahren D."/>
        </authorList>
    </citation>
    <scope>NUCLEOTIDE SEQUENCE [LARGE SCALE GENOMIC DNA]</scope>
    <source>
        <strain evidence="2 3">CBS 200.50</strain>
    </source>
</reference>
<reference evidence="3" key="2">
    <citation type="submission" date="2013-04" db="EMBL/GenBank/DDBJ databases">
        <title>Genomic mechanisms accounting for the adaptation to parasitism in nematode-trapping fungi.</title>
        <authorList>
            <person name="Ahren D.G."/>
        </authorList>
    </citation>
    <scope>NUCLEOTIDE SEQUENCE [LARGE SCALE GENOMIC DNA]</scope>
    <source>
        <strain evidence="3">CBS 200.50</strain>
    </source>
</reference>
<sequence>MSMVASILVESIGCHPAEIAKLAAMRNGKTQPYDLLLSSMGQGPGSRYKPVVIFYTILVALDLLIALSVQFTSTILLSDFKTLRVIGLTNKSSLNFGAADSGIFAGLDPSAGTDYWRSALLVYPRFAEYSEPRPATY</sequence>
<protein>
    <submittedName>
        <fullName evidence="2">Uncharacterized protein</fullName>
    </submittedName>
</protein>
<evidence type="ECO:0000313" key="3">
    <source>
        <dbReference type="Proteomes" id="UP000015100"/>
    </source>
</evidence>
<feature type="transmembrane region" description="Helical" evidence="1">
    <location>
        <begin position="52"/>
        <end position="77"/>
    </location>
</feature>
<keyword evidence="3" id="KW-1185">Reference proteome</keyword>
<keyword evidence="1" id="KW-1133">Transmembrane helix</keyword>
<dbReference type="Proteomes" id="UP000015100">
    <property type="component" value="Unassembled WGS sequence"/>
</dbReference>
<keyword evidence="1" id="KW-0472">Membrane</keyword>
<keyword evidence="1" id="KW-0812">Transmembrane</keyword>
<dbReference type="OrthoDB" id="5428040at2759"/>
<organism evidence="2 3">
    <name type="scientific">Dactylellina haptotyla (strain CBS 200.50)</name>
    <name type="common">Nematode-trapping fungus</name>
    <name type="synonym">Monacrosporium haptotylum</name>
    <dbReference type="NCBI Taxonomy" id="1284197"/>
    <lineage>
        <taxon>Eukaryota</taxon>
        <taxon>Fungi</taxon>
        <taxon>Dikarya</taxon>
        <taxon>Ascomycota</taxon>
        <taxon>Pezizomycotina</taxon>
        <taxon>Orbiliomycetes</taxon>
        <taxon>Orbiliales</taxon>
        <taxon>Orbiliaceae</taxon>
        <taxon>Dactylellina</taxon>
    </lineage>
</organism>
<name>S8BPA3_DACHA</name>
<accession>S8BPA3</accession>
<evidence type="ECO:0000256" key="1">
    <source>
        <dbReference type="SAM" id="Phobius"/>
    </source>
</evidence>
<dbReference type="HOGENOM" id="CLU_1865050_0_0_1"/>
<comment type="caution">
    <text evidence="2">The sequence shown here is derived from an EMBL/GenBank/DDBJ whole genome shotgun (WGS) entry which is preliminary data.</text>
</comment>
<dbReference type="EMBL" id="AQGS01000803">
    <property type="protein sequence ID" value="EPS37032.1"/>
    <property type="molecule type" value="Genomic_DNA"/>
</dbReference>